<evidence type="ECO:0000313" key="2">
    <source>
        <dbReference type="Proteomes" id="UP000262142"/>
    </source>
</evidence>
<dbReference type="RefSeq" id="WP_119057682.1">
    <property type="nucleotide sequence ID" value="NZ_UNSC01000003.1"/>
</dbReference>
<name>A0A383TY81_9FLAO</name>
<protein>
    <recommendedName>
        <fullName evidence="3">Polyketide cyclase / dehydrase and lipid transport</fullName>
    </recommendedName>
</protein>
<proteinExistence type="predicted"/>
<dbReference type="AlphaFoldDB" id="A0A383TY81"/>
<keyword evidence="2" id="KW-1185">Reference proteome</keyword>
<accession>A0A383TY81</accession>
<dbReference type="OrthoDB" id="1011799at2"/>
<organism evidence="1 2">
    <name type="scientific">Candidatus Ornithobacterium hominis</name>
    <dbReference type="NCBI Taxonomy" id="2497989"/>
    <lineage>
        <taxon>Bacteria</taxon>
        <taxon>Pseudomonadati</taxon>
        <taxon>Bacteroidota</taxon>
        <taxon>Flavobacteriia</taxon>
        <taxon>Flavobacteriales</taxon>
        <taxon>Weeksellaceae</taxon>
        <taxon>Ornithobacterium</taxon>
    </lineage>
</organism>
<gene>
    <name evidence="1" type="ORF">SAMEA104719789_00757</name>
</gene>
<reference evidence="1 2" key="1">
    <citation type="submission" date="2018-09" db="EMBL/GenBank/DDBJ databases">
        <authorList>
            <consortium name="Pathogen Informatics"/>
        </authorList>
    </citation>
    <scope>NUCLEOTIDE SEQUENCE [LARGE SCALE GENOMIC DNA]</scope>
    <source>
        <strain evidence="1 2">OH-22767</strain>
    </source>
</reference>
<evidence type="ECO:0008006" key="3">
    <source>
        <dbReference type="Google" id="ProtNLM"/>
    </source>
</evidence>
<dbReference type="Proteomes" id="UP000262142">
    <property type="component" value="Unassembled WGS sequence"/>
</dbReference>
<evidence type="ECO:0000313" key="1">
    <source>
        <dbReference type="EMBL" id="SZD72317.1"/>
    </source>
</evidence>
<sequence length="130" mass="15094">MKFESEKIPSHKSQKELFDFLSDLRNYENLMPENTEFSLHESGEGFAFQLKGMPKVGLKLREKQEPDFILFESPTNNLNYQMKVNIESTGGNSQAYIDFIGEFNPMIEMMAKKPLTNFLEQLTAEMKENI</sequence>
<dbReference type="SUPFAM" id="SSF55961">
    <property type="entry name" value="Bet v1-like"/>
    <property type="match status" value="1"/>
</dbReference>
<dbReference type="EMBL" id="UNSC01000003">
    <property type="protein sequence ID" value="SZD72317.1"/>
    <property type="molecule type" value="Genomic_DNA"/>
</dbReference>